<dbReference type="GeneID" id="3502448"/>
<dbReference type="eggNOG" id="ENOG502QWYR">
    <property type="taxonomic scope" value="Eukaryota"/>
</dbReference>
<evidence type="ECO:0000313" key="1">
    <source>
        <dbReference type="EMBL" id="EAN33941.1"/>
    </source>
</evidence>
<name>Q4N7W7_THEPA</name>
<proteinExistence type="predicted"/>
<gene>
    <name evidence="1" type="ordered locus">TP01_0703</name>
</gene>
<organism evidence="1 2">
    <name type="scientific">Theileria parva</name>
    <name type="common">East coast fever infection agent</name>
    <dbReference type="NCBI Taxonomy" id="5875"/>
    <lineage>
        <taxon>Eukaryota</taxon>
        <taxon>Sar</taxon>
        <taxon>Alveolata</taxon>
        <taxon>Apicomplexa</taxon>
        <taxon>Aconoidasida</taxon>
        <taxon>Piroplasmida</taxon>
        <taxon>Theileriidae</taxon>
        <taxon>Theileria</taxon>
    </lineage>
</organism>
<protein>
    <submittedName>
        <fullName evidence="1">Uncharacterized protein</fullName>
    </submittedName>
</protein>
<evidence type="ECO:0000313" key="2">
    <source>
        <dbReference type="Proteomes" id="UP000001949"/>
    </source>
</evidence>
<dbReference type="InParanoid" id="Q4N7W7"/>
<reference evidence="1 2" key="1">
    <citation type="journal article" date="2005" name="Science">
        <title>Genome sequence of Theileria parva, a bovine pathogen that transforms lymphocytes.</title>
        <authorList>
            <person name="Gardner M.J."/>
            <person name="Bishop R."/>
            <person name="Shah T."/>
            <person name="de Villiers E.P."/>
            <person name="Carlton J.M."/>
            <person name="Hall N."/>
            <person name="Ren Q."/>
            <person name="Paulsen I.T."/>
            <person name="Pain A."/>
            <person name="Berriman M."/>
            <person name="Wilson R.J.M."/>
            <person name="Sato S."/>
            <person name="Ralph S.A."/>
            <person name="Mann D.J."/>
            <person name="Xiong Z."/>
            <person name="Shallom S.J."/>
            <person name="Weidman J."/>
            <person name="Jiang L."/>
            <person name="Lynn J."/>
            <person name="Weaver B."/>
            <person name="Shoaibi A."/>
            <person name="Domingo A.R."/>
            <person name="Wasawo D."/>
            <person name="Crabtree J."/>
            <person name="Wortman J.R."/>
            <person name="Haas B."/>
            <person name="Angiuoli S.V."/>
            <person name="Creasy T.H."/>
            <person name="Lu C."/>
            <person name="Suh B."/>
            <person name="Silva J.C."/>
            <person name="Utterback T.R."/>
            <person name="Feldblyum T.V."/>
            <person name="Pertea M."/>
            <person name="Allen J."/>
            <person name="Nierman W.C."/>
            <person name="Taracha E.L.N."/>
            <person name="Salzberg S.L."/>
            <person name="White O.R."/>
            <person name="Fitzhugh H.A."/>
            <person name="Morzaria S."/>
            <person name="Venter J.C."/>
            <person name="Fraser C.M."/>
            <person name="Nene V."/>
        </authorList>
    </citation>
    <scope>NUCLEOTIDE SEQUENCE [LARGE SCALE GENOMIC DNA]</scope>
    <source>
        <strain evidence="1 2">Muguga</strain>
    </source>
</reference>
<dbReference type="Proteomes" id="UP000001949">
    <property type="component" value="Unassembled WGS sequence"/>
</dbReference>
<comment type="caution">
    <text evidence="1">The sequence shown here is derived from an EMBL/GenBank/DDBJ whole genome shotgun (WGS) entry which is preliminary data.</text>
</comment>
<dbReference type="RefSeq" id="XP_766224.1">
    <property type="nucleotide sequence ID" value="XM_761131.1"/>
</dbReference>
<sequence length="340" mass="39957">MRRNEDIKIHVSYKDLEKLFNQLVPFLSQNPIRKHENMALSFGKIIRYTIVKSVPYYKHSYLFVDVLNHVLDKKFGPSCCSKDFYETFCDKYSPNGRELFQGFVKRCLDGNCYVFDDYTLFKPETDQDENAVQETNVDAATAEPAGSGHEVGIKAGPEQVISNYILPNLSEVNLVFYLLKHTNFKYGKFSSFFTNRTRPRAEIKYMTPRLMYVNKIKFQVPNETHEIIQKFLYYSAIYFVKTYRETWITRGARHFANWDVKPKLREYLLGIGNGRPLVIEQEEIEKIIPKFKEYLLNSYYRNHPRRVDNYVGKMDEVLTAYYNDSSGDICCCSKPCIECQ</sequence>
<keyword evidence="2" id="KW-1185">Reference proteome</keyword>
<dbReference type="EMBL" id="AAGK01000001">
    <property type="protein sequence ID" value="EAN33941.1"/>
    <property type="molecule type" value="Genomic_DNA"/>
</dbReference>
<dbReference type="VEuPathDB" id="PiroplasmaDB:TpMuguga_01g00703"/>
<dbReference type="KEGG" id="tpv:TP01_0703"/>
<accession>Q4N7W7</accession>
<dbReference type="AlphaFoldDB" id="Q4N7W7"/>